<dbReference type="HOGENOM" id="CLU_021916_2_1_1"/>
<dbReference type="OrthoDB" id="5386330at2759"/>
<dbReference type="GO" id="GO:0000981">
    <property type="term" value="F:DNA-binding transcription factor activity, RNA polymerase II-specific"/>
    <property type="evidence" value="ECO:0007669"/>
    <property type="project" value="InterPro"/>
</dbReference>
<dbReference type="PANTHER" id="PTHR37534:SF48">
    <property type="entry name" value="FINGER DOMAIN PROTEIN, PUTATIVE-RELATED"/>
    <property type="match status" value="1"/>
</dbReference>
<evidence type="ECO:0000313" key="5">
    <source>
        <dbReference type="EMBL" id="EMR64442.1"/>
    </source>
</evidence>
<dbReference type="GO" id="GO:0045944">
    <property type="term" value="P:positive regulation of transcription by RNA polymerase II"/>
    <property type="evidence" value="ECO:0007669"/>
    <property type="project" value="TreeGrafter"/>
</dbReference>
<evidence type="ECO:0000256" key="2">
    <source>
        <dbReference type="ARBA" id="ARBA00023242"/>
    </source>
</evidence>
<accession>M7SJS7</accession>
<dbReference type="Gene3D" id="4.10.240.10">
    <property type="entry name" value="Zn(2)-C6 fungal-type DNA-binding domain"/>
    <property type="match status" value="1"/>
</dbReference>
<protein>
    <submittedName>
        <fullName evidence="5">Putative c6 zinc finger domain protein</fullName>
    </submittedName>
</protein>
<dbReference type="Proteomes" id="UP000012174">
    <property type="component" value="Unassembled WGS sequence"/>
</dbReference>
<dbReference type="OMA" id="RKRHCWE"/>
<dbReference type="eggNOG" id="ENOG502QPY2">
    <property type="taxonomic scope" value="Eukaryota"/>
</dbReference>
<dbReference type="GO" id="GO:0000976">
    <property type="term" value="F:transcription cis-regulatory region binding"/>
    <property type="evidence" value="ECO:0007669"/>
    <property type="project" value="TreeGrafter"/>
</dbReference>
<name>M7SJS7_EUTLA</name>
<dbReference type="Pfam" id="PF11951">
    <property type="entry name" value="Fungal_trans_2"/>
    <property type="match status" value="2"/>
</dbReference>
<evidence type="ECO:0000256" key="3">
    <source>
        <dbReference type="SAM" id="MobiDB-lite"/>
    </source>
</evidence>
<feature type="domain" description="Zn(2)-C6 fungal-type" evidence="4">
    <location>
        <begin position="17"/>
        <end position="45"/>
    </location>
</feature>
<dbReference type="SUPFAM" id="SSF57701">
    <property type="entry name" value="Zn2/Cys6 DNA-binding domain"/>
    <property type="match status" value="1"/>
</dbReference>
<dbReference type="AlphaFoldDB" id="M7SJS7"/>
<organism evidence="5 6">
    <name type="scientific">Eutypa lata (strain UCR-EL1)</name>
    <name type="common">Grapevine dieback disease fungus</name>
    <name type="synonym">Eutypa armeniacae</name>
    <dbReference type="NCBI Taxonomy" id="1287681"/>
    <lineage>
        <taxon>Eukaryota</taxon>
        <taxon>Fungi</taxon>
        <taxon>Dikarya</taxon>
        <taxon>Ascomycota</taxon>
        <taxon>Pezizomycotina</taxon>
        <taxon>Sordariomycetes</taxon>
        <taxon>Xylariomycetidae</taxon>
        <taxon>Xylariales</taxon>
        <taxon>Diatrypaceae</taxon>
        <taxon>Eutypa</taxon>
    </lineage>
</organism>
<sequence length="462" mass="51800">MELRVLAPDAATGQNQHCWECRRRRLVCDATRPVCKKCQDSKIVCPGYDEKQPLRWLKPGRVTCRTRKSKAGGGGSRKDAAESGEGSDVNHVYQSVSPLHKIAQKYEEKPFPMSLLHYFPESQRHGFVSIAMAHRLYRLPEGTSKEFEQKARSITYQYRGMAIRALNQEIGSEATAVSNALIASTITLLAADLQLSSASVWRFHFDGVVAMIKLAPDVFEYERVLRQGKNLTISYRLEGFGNTTSPRWNQSTAVTEPDIADMVFEIYGDRVLPLYVGTLCPRPLFMNVLTINYLRRGGVDPTAVADPSDLLEDINDFAPADWVEGKATPDTRPQWLLLGCIYQSAVALYCIMSLQSVGLLPSTLETVALDASHYERLMQLLRRGLAYPHLRHSVTWPLVVAGIRAASGSRQDRHYVIRELSESARVGGTALPLQAKEVLERYWASGSTNWDDCFDRPYVWAA</sequence>
<dbReference type="Pfam" id="PF00172">
    <property type="entry name" value="Zn_clus"/>
    <property type="match status" value="1"/>
</dbReference>
<dbReference type="GO" id="GO:0008270">
    <property type="term" value="F:zinc ion binding"/>
    <property type="evidence" value="ECO:0007669"/>
    <property type="project" value="InterPro"/>
</dbReference>
<dbReference type="CDD" id="cd00067">
    <property type="entry name" value="GAL4"/>
    <property type="match status" value="1"/>
</dbReference>
<dbReference type="EMBL" id="KB707075">
    <property type="protein sequence ID" value="EMR64442.1"/>
    <property type="molecule type" value="Genomic_DNA"/>
</dbReference>
<dbReference type="PANTHER" id="PTHR37534">
    <property type="entry name" value="TRANSCRIPTIONAL ACTIVATOR PROTEIN UGA3"/>
    <property type="match status" value="1"/>
</dbReference>
<keyword evidence="2" id="KW-0539">Nucleus</keyword>
<keyword evidence="6" id="KW-1185">Reference proteome</keyword>
<proteinExistence type="predicted"/>
<dbReference type="PROSITE" id="PS50048">
    <property type="entry name" value="ZN2_CY6_FUNGAL_2"/>
    <property type="match status" value="1"/>
</dbReference>
<feature type="region of interest" description="Disordered" evidence="3">
    <location>
        <begin position="65"/>
        <end position="89"/>
    </location>
</feature>
<reference evidence="6" key="1">
    <citation type="journal article" date="2013" name="Genome Announc.">
        <title>Draft genome sequence of the grapevine dieback fungus Eutypa lata UCR-EL1.</title>
        <authorList>
            <person name="Blanco-Ulate B."/>
            <person name="Rolshausen P.E."/>
            <person name="Cantu D."/>
        </authorList>
    </citation>
    <scope>NUCLEOTIDE SEQUENCE [LARGE SCALE GENOMIC DNA]</scope>
    <source>
        <strain evidence="6">UCR-EL1</strain>
    </source>
</reference>
<evidence type="ECO:0000313" key="6">
    <source>
        <dbReference type="Proteomes" id="UP000012174"/>
    </source>
</evidence>
<evidence type="ECO:0000259" key="4">
    <source>
        <dbReference type="PROSITE" id="PS50048"/>
    </source>
</evidence>
<dbReference type="GO" id="GO:0005634">
    <property type="term" value="C:nucleus"/>
    <property type="evidence" value="ECO:0007669"/>
    <property type="project" value="UniProtKB-SubCell"/>
</dbReference>
<dbReference type="InterPro" id="IPR001138">
    <property type="entry name" value="Zn2Cys6_DnaBD"/>
</dbReference>
<dbReference type="InterPro" id="IPR021858">
    <property type="entry name" value="Fun_TF"/>
</dbReference>
<dbReference type="KEGG" id="ela:UCREL1_8598"/>
<dbReference type="InterPro" id="IPR036864">
    <property type="entry name" value="Zn2-C6_fun-type_DNA-bd_sf"/>
</dbReference>
<gene>
    <name evidence="5" type="ORF">UCREL1_8598</name>
</gene>
<comment type="subcellular location">
    <subcellularLocation>
        <location evidence="1">Nucleus</location>
    </subcellularLocation>
</comment>
<evidence type="ECO:0000256" key="1">
    <source>
        <dbReference type="ARBA" id="ARBA00004123"/>
    </source>
</evidence>